<proteinExistence type="predicted"/>
<feature type="domain" description="Sugar phosphate transporter" evidence="6">
    <location>
        <begin position="47"/>
        <end position="311"/>
    </location>
</feature>
<feature type="transmembrane region" description="Helical" evidence="5">
    <location>
        <begin position="275"/>
        <end position="292"/>
    </location>
</feature>
<dbReference type="InterPro" id="IPR007345">
    <property type="entry name" value="Polysacch_pyruvyl_Trfase"/>
</dbReference>
<dbReference type="AlphaFoldDB" id="A0A7J7JV89"/>
<evidence type="ECO:0000256" key="4">
    <source>
        <dbReference type="ARBA" id="ARBA00023136"/>
    </source>
</evidence>
<evidence type="ECO:0008006" key="10">
    <source>
        <dbReference type="Google" id="ProtNLM"/>
    </source>
</evidence>
<dbReference type="OrthoDB" id="6134158at2759"/>
<gene>
    <name evidence="8" type="ORF">EB796_012439</name>
</gene>
<dbReference type="Pfam" id="PF03151">
    <property type="entry name" value="TPT"/>
    <property type="match status" value="1"/>
</dbReference>
<evidence type="ECO:0000256" key="2">
    <source>
        <dbReference type="ARBA" id="ARBA00022692"/>
    </source>
</evidence>
<sequence length="727" mass="81137">MQLNSAAFGTLWFLLWTLFSFFAHYFARNTIQSDSSPAVNEQWLTVLLLTVVQLGVGFIVLKIFLLLNLSSVSNYDNISDKDSLPSPNVNEPCKPSMYLAHAAATLATNASIAFVNTGSAFTIKSFEPITTAVLTSMLLGSRLETHVVVALPLVVTGALGFVWQSTLQSTATFGLGMAFISNLLFGVRNINLKLLQRDAPSMTSKLQLLQAASITSVLVLLAVVFILMFVTSTYISHFDIFSSVISGLFHVIYTIISTCLILKYTSVVGHATANLLKRILVAAIFYMIGRSAASTSNWLMGALMLVGLAIYICPKIFPFNGSNASLSLLIVISLVGVLVSTVSPLNSSLSALKPTGFQMSPTHHQPLDLKGIINDRKREAYSVDSIEAVDLVKSYENPKKANLRSIQAKDTITLIKEAYRIHEEVFTHILGKYKKAVLVNVFQWFNKGDHLITIGQRRILQRMGIQLIYHCFYPGRDCNFNSINKNDPELVVLIQGAGYIGHPSHEYVTTITVESFPNNRVMVFPISVCHPIAPCTEIQQFADIFSKHKDVHIVLRDRYSYDLAEQYFTSAHNYLAPDSAFAVGSIRMNIVPVYDIIWLKRDDWESQNDEMPQFPAGVTVQVTDWSDKWMEQTSENFWEDHQLRTMTGISFLARAKVVVSDRLHAHIMSQLMGKLNVAINSQTKKQEHYYMTWEQSVNTSVLVNNNAEALTEALRLLKAYNQSVTLV</sequence>
<keyword evidence="2 5" id="KW-0812">Transmembrane</keyword>
<evidence type="ECO:0000313" key="9">
    <source>
        <dbReference type="Proteomes" id="UP000593567"/>
    </source>
</evidence>
<organism evidence="8 9">
    <name type="scientific">Bugula neritina</name>
    <name type="common">Brown bryozoan</name>
    <name type="synonym">Sertularia neritina</name>
    <dbReference type="NCBI Taxonomy" id="10212"/>
    <lineage>
        <taxon>Eukaryota</taxon>
        <taxon>Metazoa</taxon>
        <taxon>Spiralia</taxon>
        <taxon>Lophotrochozoa</taxon>
        <taxon>Bryozoa</taxon>
        <taxon>Gymnolaemata</taxon>
        <taxon>Cheilostomatida</taxon>
        <taxon>Flustrina</taxon>
        <taxon>Buguloidea</taxon>
        <taxon>Bugulidae</taxon>
        <taxon>Bugula</taxon>
    </lineage>
</organism>
<evidence type="ECO:0000259" key="6">
    <source>
        <dbReference type="Pfam" id="PF03151"/>
    </source>
</evidence>
<dbReference type="GO" id="GO:0016020">
    <property type="term" value="C:membrane"/>
    <property type="evidence" value="ECO:0007669"/>
    <property type="project" value="UniProtKB-SubCell"/>
</dbReference>
<name>A0A7J7JV89_BUGNE</name>
<dbReference type="Proteomes" id="UP000593567">
    <property type="component" value="Unassembled WGS sequence"/>
</dbReference>
<feature type="transmembrane region" description="Helical" evidence="5">
    <location>
        <begin position="208"/>
        <end position="234"/>
    </location>
</feature>
<feature type="transmembrane region" description="Helical" evidence="5">
    <location>
        <begin position="326"/>
        <end position="345"/>
    </location>
</feature>
<feature type="domain" description="Polysaccharide pyruvyl transferase" evidence="7">
    <location>
        <begin position="446"/>
        <end position="680"/>
    </location>
</feature>
<feature type="transmembrane region" description="Helical" evidence="5">
    <location>
        <begin position="240"/>
        <end position="263"/>
    </location>
</feature>
<evidence type="ECO:0000313" key="8">
    <source>
        <dbReference type="EMBL" id="KAF6029256.1"/>
    </source>
</evidence>
<keyword evidence="3 5" id="KW-1133">Transmembrane helix</keyword>
<evidence type="ECO:0000259" key="7">
    <source>
        <dbReference type="Pfam" id="PF04230"/>
    </source>
</evidence>
<feature type="transmembrane region" description="Helical" evidence="5">
    <location>
        <begin position="46"/>
        <end position="67"/>
    </location>
</feature>
<comment type="caution">
    <text evidence="8">The sequence shown here is derived from an EMBL/GenBank/DDBJ whole genome shotgun (WGS) entry which is preliminary data.</text>
</comment>
<evidence type="ECO:0000256" key="5">
    <source>
        <dbReference type="SAM" id="Phobius"/>
    </source>
</evidence>
<feature type="transmembrane region" description="Helical" evidence="5">
    <location>
        <begin position="298"/>
        <end position="314"/>
    </location>
</feature>
<protein>
    <recommendedName>
        <fullName evidence="10">Polysaccharide pyruvyl transferase domain-containing protein</fullName>
    </recommendedName>
</protein>
<dbReference type="InterPro" id="IPR004853">
    <property type="entry name" value="Sugar_P_trans_dom"/>
</dbReference>
<dbReference type="EMBL" id="VXIV02001838">
    <property type="protein sequence ID" value="KAF6029256.1"/>
    <property type="molecule type" value="Genomic_DNA"/>
</dbReference>
<feature type="transmembrane region" description="Helical" evidence="5">
    <location>
        <begin position="143"/>
        <end position="163"/>
    </location>
</feature>
<evidence type="ECO:0000256" key="3">
    <source>
        <dbReference type="ARBA" id="ARBA00022989"/>
    </source>
</evidence>
<reference evidence="8" key="1">
    <citation type="submission" date="2020-06" db="EMBL/GenBank/DDBJ databases">
        <title>Draft genome of Bugula neritina, a colonial animal packing powerful symbionts and potential medicines.</title>
        <authorList>
            <person name="Rayko M."/>
        </authorList>
    </citation>
    <scope>NUCLEOTIDE SEQUENCE [LARGE SCALE GENOMIC DNA]</scope>
    <source>
        <strain evidence="8">Kwan_BN1</strain>
    </source>
</reference>
<dbReference type="InterPro" id="IPR050186">
    <property type="entry name" value="TPT_transporter"/>
</dbReference>
<comment type="subcellular location">
    <subcellularLocation>
        <location evidence="1">Membrane</location>
        <topology evidence="1">Multi-pass membrane protein</topology>
    </subcellularLocation>
</comment>
<evidence type="ECO:0000256" key="1">
    <source>
        <dbReference type="ARBA" id="ARBA00004141"/>
    </source>
</evidence>
<feature type="transmembrane region" description="Helical" evidence="5">
    <location>
        <begin position="169"/>
        <end position="187"/>
    </location>
</feature>
<accession>A0A7J7JV89</accession>
<dbReference type="Pfam" id="PF04230">
    <property type="entry name" value="PS_pyruv_trans"/>
    <property type="match status" value="1"/>
</dbReference>
<dbReference type="PANTHER" id="PTHR11132">
    <property type="entry name" value="SOLUTE CARRIER FAMILY 35"/>
    <property type="match status" value="1"/>
</dbReference>
<keyword evidence="4 5" id="KW-0472">Membrane</keyword>
<keyword evidence="9" id="KW-1185">Reference proteome</keyword>
<feature type="transmembrane region" description="Helical" evidence="5">
    <location>
        <begin position="6"/>
        <end position="26"/>
    </location>
</feature>